<dbReference type="PANTHER" id="PTHR38793:SF1">
    <property type="entry name" value="SMODS AND SLOG-ASSOCIATING 2TM EFFECTOR DOMAIN-CONTAINING PROTEIN"/>
    <property type="match status" value="1"/>
</dbReference>
<gene>
    <name evidence="4" type="ORF">BJ875DRAFT_71703</name>
</gene>
<feature type="compositionally biased region" description="Basic and acidic residues" evidence="1">
    <location>
        <begin position="17"/>
        <end position="28"/>
    </location>
</feature>
<keyword evidence="2" id="KW-0812">Transmembrane</keyword>
<proteinExistence type="predicted"/>
<feature type="region of interest" description="Disordered" evidence="1">
    <location>
        <begin position="1"/>
        <end position="53"/>
    </location>
</feature>
<feature type="domain" description="SMODS and SLOG-associating 2TM effector" evidence="3">
    <location>
        <begin position="99"/>
        <end position="186"/>
    </location>
</feature>
<evidence type="ECO:0000259" key="3">
    <source>
        <dbReference type="Pfam" id="PF18142"/>
    </source>
</evidence>
<keyword evidence="5" id="KW-1185">Reference proteome</keyword>
<evidence type="ECO:0000256" key="1">
    <source>
        <dbReference type="SAM" id="MobiDB-lite"/>
    </source>
</evidence>
<evidence type="ECO:0000256" key="2">
    <source>
        <dbReference type="SAM" id="Phobius"/>
    </source>
</evidence>
<evidence type="ECO:0000313" key="4">
    <source>
        <dbReference type="EMBL" id="KAG9232688.1"/>
    </source>
</evidence>
<protein>
    <recommendedName>
        <fullName evidence="3">SMODS and SLOG-associating 2TM effector domain-containing protein</fullName>
    </recommendedName>
</protein>
<reference evidence="4" key="1">
    <citation type="journal article" date="2021" name="IMA Fungus">
        <title>Genomic characterization of three marine fungi, including Emericellopsis atlantica sp. nov. with signatures of a generalist lifestyle and marine biomass degradation.</title>
        <authorList>
            <person name="Hagestad O.C."/>
            <person name="Hou L."/>
            <person name="Andersen J.H."/>
            <person name="Hansen E.H."/>
            <person name="Altermark B."/>
            <person name="Li C."/>
            <person name="Kuhnert E."/>
            <person name="Cox R.J."/>
            <person name="Crous P.W."/>
            <person name="Spatafora J.W."/>
            <person name="Lail K."/>
            <person name="Amirebrahimi M."/>
            <person name="Lipzen A."/>
            <person name="Pangilinan J."/>
            <person name="Andreopoulos W."/>
            <person name="Hayes R.D."/>
            <person name="Ng V."/>
            <person name="Grigoriev I.V."/>
            <person name="Jackson S.A."/>
            <person name="Sutton T.D.S."/>
            <person name="Dobson A.D.W."/>
            <person name="Rama T."/>
        </authorList>
    </citation>
    <scope>NUCLEOTIDE SEQUENCE</scope>
    <source>
        <strain evidence="4">TRa018bII</strain>
    </source>
</reference>
<name>A0A9P7YF15_9HELO</name>
<dbReference type="Pfam" id="PF18142">
    <property type="entry name" value="SLATT_fungal"/>
    <property type="match status" value="1"/>
</dbReference>
<feature type="transmembrane region" description="Helical" evidence="2">
    <location>
        <begin position="107"/>
        <end position="128"/>
    </location>
</feature>
<feature type="compositionally biased region" description="Polar residues" evidence="1">
    <location>
        <begin position="43"/>
        <end position="52"/>
    </location>
</feature>
<keyword evidence="2" id="KW-0472">Membrane</keyword>
<dbReference type="OrthoDB" id="5398270at2759"/>
<dbReference type="NCBIfam" id="NF033635">
    <property type="entry name" value="SLATT_fungal"/>
    <property type="match status" value="1"/>
</dbReference>
<dbReference type="InterPro" id="IPR041622">
    <property type="entry name" value="SLATT_fungi"/>
</dbReference>
<dbReference type="PANTHER" id="PTHR38793">
    <property type="entry name" value="SLATT_FUNGAL DOMAIN-CONTAINING PROTEIN-RELATED"/>
    <property type="match status" value="1"/>
</dbReference>
<organism evidence="4 5">
    <name type="scientific">Amylocarpus encephaloides</name>
    <dbReference type="NCBI Taxonomy" id="45428"/>
    <lineage>
        <taxon>Eukaryota</taxon>
        <taxon>Fungi</taxon>
        <taxon>Dikarya</taxon>
        <taxon>Ascomycota</taxon>
        <taxon>Pezizomycotina</taxon>
        <taxon>Leotiomycetes</taxon>
        <taxon>Helotiales</taxon>
        <taxon>Helotiales incertae sedis</taxon>
        <taxon>Amylocarpus</taxon>
    </lineage>
</organism>
<dbReference type="AlphaFoldDB" id="A0A9P7YF15"/>
<accession>A0A9P7YF15</accession>
<sequence length="263" mass="27939">MAATTRAPPLEPQNNDLNDHNDHNDPNDLKILNDPTDEKGNPLASSESQPESLTHIPDDSLALIITALGGPAPRRRSLRQHIYPPSGLNEGLYKDVLRYRYFSQYKFYSASFLYNFCLIAQLILGAALTSLSASSAAKNGTAITIIAAANTVNAGLVALLHNSGLPSRLRSNMVEYEKVQMWMEEVMRGGVALGVVTAGGAGDTTVTVRDRVVGEASARFLSARMTIEKNRPSAYSATTSLPGIAPTAGGPAVRGMATSGLVA</sequence>
<keyword evidence="2" id="KW-1133">Transmembrane helix</keyword>
<feature type="transmembrane region" description="Helical" evidence="2">
    <location>
        <begin position="140"/>
        <end position="160"/>
    </location>
</feature>
<dbReference type="EMBL" id="MU251535">
    <property type="protein sequence ID" value="KAG9232688.1"/>
    <property type="molecule type" value="Genomic_DNA"/>
</dbReference>
<evidence type="ECO:0000313" key="5">
    <source>
        <dbReference type="Proteomes" id="UP000824998"/>
    </source>
</evidence>
<dbReference type="Proteomes" id="UP000824998">
    <property type="component" value="Unassembled WGS sequence"/>
</dbReference>
<comment type="caution">
    <text evidence="4">The sequence shown here is derived from an EMBL/GenBank/DDBJ whole genome shotgun (WGS) entry which is preliminary data.</text>
</comment>